<reference evidence="2 3" key="1">
    <citation type="submission" date="2021-08" db="EMBL/GenBank/DDBJ databases">
        <title>WGS of actinomycetes from Thailand.</title>
        <authorList>
            <person name="Thawai C."/>
        </authorList>
    </citation>
    <scope>NUCLEOTIDE SEQUENCE [LARGE SCALE GENOMIC DNA]</scope>
    <source>
        <strain evidence="2 3">PLK6-54</strain>
    </source>
</reference>
<feature type="compositionally biased region" description="Basic and acidic residues" evidence="1">
    <location>
        <begin position="75"/>
        <end position="86"/>
    </location>
</feature>
<dbReference type="SUPFAM" id="SSF109854">
    <property type="entry name" value="DinB/YfiT-like putative metalloenzymes"/>
    <property type="match status" value="1"/>
</dbReference>
<dbReference type="EMBL" id="JAINZZ010000006">
    <property type="protein sequence ID" value="MBY8877559.1"/>
    <property type="molecule type" value="Genomic_DNA"/>
</dbReference>
<dbReference type="Gene3D" id="1.20.120.450">
    <property type="entry name" value="dinb family like domain"/>
    <property type="match status" value="1"/>
</dbReference>
<evidence type="ECO:0000313" key="2">
    <source>
        <dbReference type="EMBL" id="MBY8877559.1"/>
    </source>
</evidence>
<evidence type="ECO:0000313" key="3">
    <source>
        <dbReference type="Proteomes" id="UP000778578"/>
    </source>
</evidence>
<feature type="region of interest" description="Disordered" evidence="1">
    <location>
        <begin position="75"/>
        <end position="102"/>
    </location>
</feature>
<keyword evidence="3" id="KW-1185">Reference proteome</keyword>
<evidence type="ECO:0008006" key="4">
    <source>
        <dbReference type="Google" id="ProtNLM"/>
    </source>
</evidence>
<name>A0ABS7Q701_9ACTN</name>
<accession>A0ABS7Q701</accession>
<organism evidence="2 3">
    <name type="scientific">Actinacidiphila acidipaludis</name>
    <dbReference type="NCBI Taxonomy" id="2873382"/>
    <lineage>
        <taxon>Bacteria</taxon>
        <taxon>Bacillati</taxon>
        <taxon>Actinomycetota</taxon>
        <taxon>Actinomycetes</taxon>
        <taxon>Kitasatosporales</taxon>
        <taxon>Streptomycetaceae</taxon>
        <taxon>Actinacidiphila</taxon>
    </lineage>
</organism>
<dbReference type="InterPro" id="IPR034660">
    <property type="entry name" value="DinB/YfiT-like"/>
</dbReference>
<comment type="caution">
    <text evidence="2">The sequence shown here is derived from an EMBL/GenBank/DDBJ whole genome shotgun (WGS) entry which is preliminary data.</text>
</comment>
<gene>
    <name evidence="2" type="ORF">K7862_07915</name>
</gene>
<dbReference type="Proteomes" id="UP000778578">
    <property type="component" value="Unassembled WGS sequence"/>
</dbReference>
<evidence type="ECO:0000256" key="1">
    <source>
        <dbReference type="SAM" id="MobiDB-lite"/>
    </source>
</evidence>
<proteinExistence type="predicted"/>
<sequence>MEEEQAPEDAPVTDGRDPAEVVTGMVAHVLDVAATWTAWDGEPVPSEDRVYTPHKAIRRVADHLLDHLAELEARLAGEEPEPDHWHASATTTPADLAPFTDQDLDEARSRLVRLSRMWSQRLGALTPEQLDRSPGRGWTFRQLAFHLKGSTYYADAVGRLPKGEAR</sequence>
<protein>
    <recommendedName>
        <fullName evidence="4">DinB family protein</fullName>
    </recommendedName>
</protein>